<sequence>MQKIRQRTLKPKIFLKPQTGKEEKAQRIEATKKRCSLLNKKKKINQNQQKGTCRAKRAFKAITKAKNTIFEDLQPKHEKQSKIPKNIARAKKEMSMEKQTIPPLSHSLDISPATTNRPLKDPPPPQSFEHPPKKP</sequence>
<keyword evidence="3" id="KW-1185">Reference proteome</keyword>
<dbReference type="InParanoid" id="A0A061EHT5"/>
<dbReference type="HOGENOM" id="CLU_1889528_0_0_1"/>
<evidence type="ECO:0000313" key="3">
    <source>
        <dbReference type="Proteomes" id="UP000026915"/>
    </source>
</evidence>
<evidence type="ECO:0000313" key="2">
    <source>
        <dbReference type="EMBL" id="EOY03982.1"/>
    </source>
</evidence>
<reference evidence="2 3" key="1">
    <citation type="journal article" date="2013" name="Genome Biol.">
        <title>The genome sequence of the most widely cultivated cacao type and its use to identify candidate genes regulating pod color.</title>
        <authorList>
            <person name="Motamayor J.C."/>
            <person name="Mockaitis K."/>
            <person name="Schmutz J."/>
            <person name="Haiminen N."/>
            <person name="Iii D.L."/>
            <person name="Cornejo O."/>
            <person name="Findley S.D."/>
            <person name="Zheng P."/>
            <person name="Utro F."/>
            <person name="Royaert S."/>
            <person name="Saski C."/>
            <person name="Jenkins J."/>
            <person name="Podicheti R."/>
            <person name="Zhao M."/>
            <person name="Scheffler B.E."/>
            <person name="Stack J.C."/>
            <person name="Feltus F.A."/>
            <person name="Mustiga G.M."/>
            <person name="Amores F."/>
            <person name="Phillips W."/>
            <person name="Marelli J.P."/>
            <person name="May G.D."/>
            <person name="Shapiro H."/>
            <person name="Ma J."/>
            <person name="Bustamante C.D."/>
            <person name="Schnell R.J."/>
            <person name="Main D."/>
            <person name="Gilbert D."/>
            <person name="Parida L."/>
            <person name="Kuhn D.N."/>
        </authorList>
    </citation>
    <scope>NUCLEOTIDE SEQUENCE [LARGE SCALE GENOMIC DNA]</scope>
    <source>
        <strain evidence="3">cv. Matina 1-6</strain>
    </source>
</reference>
<feature type="region of interest" description="Disordered" evidence="1">
    <location>
        <begin position="75"/>
        <end position="135"/>
    </location>
</feature>
<dbReference type="EMBL" id="CM001882">
    <property type="protein sequence ID" value="EOY03982.1"/>
    <property type="molecule type" value="Genomic_DNA"/>
</dbReference>
<evidence type="ECO:0000256" key="1">
    <source>
        <dbReference type="SAM" id="MobiDB-lite"/>
    </source>
</evidence>
<protein>
    <submittedName>
        <fullName evidence="2">Uncharacterized protein</fullName>
    </submittedName>
</protein>
<proteinExistence type="predicted"/>
<accession>A0A061EHT5</accession>
<dbReference type="Proteomes" id="UP000026915">
    <property type="component" value="Chromosome 4"/>
</dbReference>
<organism evidence="2 3">
    <name type="scientific">Theobroma cacao</name>
    <name type="common">Cacao</name>
    <name type="synonym">Cocoa</name>
    <dbReference type="NCBI Taxonomy" id="3641"/>
    <lineage>
        <taxon>Eukaryota</taxon>
        <taxon>Viridiplantae</taxon>
        <taxon>Streptophyta</taxon>
        <taxon>Embryophyta</taxon>
        <taxon>Tracheophyta</taxon>
        <taxon>Spermatophyta</taxon>
        <taxon>Magnoliopsida</taxon>
        <taxon>eudicotyledons</taxon>
        <taxon>Gunneridae</taxon>
        <taxon>Pentapetalae</taxon>
        <taxon>rosids</taxon>
        <taxon>malvids</taxon>
        <taxon>Malvales</taxon>
        <taxon>Malvaceae</taxon>
        <taxon>Byttnerioideae</taxon>
        <taxon>Theobroma</taxon>
    </lineage>
</organism>
<name>A0A061EHT5_THECC</name>
<dbReference type="Gramene" id="EOY03982">
    <property type="protein sequence ID" value="EOY03982"/>
    <property type="gene ID" value="TCM_019214"/>
</dbReference>
<gene>
    <name evidence="2" type="ORF">TCM_019214</name>
</gene>
<dbReference type="AlphaFoldDB" id="A0A061EHT5"/>